<dbReference type="SMART" id="SM00177">
    <property type="entry name" value="ARF"/>
    <property type="match status" value="1"/>
</dbReference>
<reference evidence="20" key="2">
    <citation type="submission" date="2019-04" db="EMBL/GenBank/DDBJ databases">
        <authorList>
            <person name="Kadobianskyi M."/>
            <person name="Schulze L."/>
            <person name="Schuelke M."/>
            <person name="Judkewitz B."/>
        </authorList>
    </citation>
    <scope>NUCLEOTIDE SEQUENCE</scope>
    <source>
        <strain evidence="20">Bolton</strain>
        <tissue evidence="20">Whole-body</tissue>
    </source>
</reference>
<dbReference type="GO" id="GO:0031527">
    <property type="term" value="C:filopodium membrane"/>
    <property type="evidence" value="ECO:0007669"/>
    <property type="project" value="UniProtKB-SubCell"/>
</dbReference>
<dbReference type="SUPFAM" id="SSF54236">
    <property type="entry name" value="Ubiquitin-like"/>
    <property type="match status" value="1"/>
</dbReference>
<evidence type="ECO:0000256" key="1">
    <source>
        <dbReference type="ARBA" id="ARBA00004139"/>
    </source>
</evidence>
<dbReference type="GO" id="GO:0090543">
    <property type="term" value="C:Flemming body"/>
    <property type="evidence" value="ECO:0007669"/>
    <property type="project" value="UniProtKB-SubCell"/>
</dbReference>
<evidence type="ECO:0000256" key="9">
    <source>
        <dbReference type="ARBA" id="ARBA00022707"/>
    </source>
</evidence>
<feature type="binding site" evidence="17">
    <location>
        <position position="157"/>
    </location>
    <ligand>
        <name>Mg(2+)</name>
        <dbReference type="ChEBI" id="CHEBI:18420"/>
    </ligand>
</feature>
<comment type="similarity">
    <text evidence="6">Belongs to the small GTPase superfamily. Arf family.</text>
</comment>
<dbReference type="GO" id="GO:0005840">
    <property type="term" value="C:ribosome"/>
    <property type="evidence" value="ECO:0007669"/>
    <property type="project" value="UniProtKB-KW"/>
</dbReference>
<dbReference type="NCBIfam" id="TIGR00231">
    <property type="entry name" value="small_GTP"/>
    <property type="match status" value="1"/>
</dbReference>
<dbReference type="GO" id="GO:0005525">
    <property type="term" value="F:GTP binding"/>
    <property type="evidence" value="ECO:0007669"/>
    <property type="project" value="UniProtKB-KW"/>
</dbReference>
<dbReference type="PROSITE" id="PS50053">
    <property type="entry name" value="UBIQUITIN_2"/>
    <property type="match status" value="1"/>
</dbReference>
<dbReference type="GO" id="GO:0006412">
    <property type="term" value="P:translation"/>
    <property type="evidence" value="ECO:0007669"/>
    <property type="project" value="InterPro"/>
</dbReference>
<name>A0A553MXQ1_9TELE</name>
<evidence type="ECO:0000256" key="8">
    <source>
        <dbReference type="ARBA" id="ARBA00022448"/>
    </source>
</evidence>
<dbReference type="InterPro" id="IPR041838">
    <property type="entry name" value="Arf6"/>
</dbReference>
<keyword evidence="21" id="KW-1185">Reference proteome</keyword>
<keyword evidence="10 16" id="KW-0547">Nucleotide-binding</keyword>
<dbReference type="InterPro" id="IPR006689">
    <property type="entry name" value="Small_GTPase_ARF/SAR"/>
</dbReference>
<dbReference type="PRINTS" id="PR00328">
    <property type="entry name" value="SAR1GTPBP"/>
</dbReference>
<dbReference type="PROSITE" id="PS51419">
    <property type="entry name" value="RAB"/>
    <property type="match status" value="1"/>
</dbReference>
<dbReference type="SMART" id="SM00213">
    <property type="entry name" value="UBQ"/>
    <property type="match status" value="1"/>
</dbReference>
<dbReference type="EMBL" id="SRMA01027218">
    <property type="protein sequence ID" value="TRY57938.1"/>
    <property type="molecule type" value="Genomic_DNA"/>
</dbReference>
<keyword evidence="12" id="KW-0689">Ribosomal protein</keyword>
<dbReference type="Proteomes" id="UP000316079">
    <property type="component" value="Unassembled WGS sequence"/>
</dbReference>
<organism evidence="20 21">
    <name type="scientific">Danionella cerebrum</name>
    <dbReference type="NCBI Taxonomy" id="2873325"/>
    <lineage>
        <taxon>Eukaryota</taxon>
        <taxon>Metazoa</taxon>
        <taxon>Chordata</taxon>
        <taxon>Craniata</taxon>
        <taxon>Vertebrata</taxon>
        <taxon>Euteleostomi</taxon>
        <taxon>Actinopterygii</taxon>
        <taxon>Neopterygii</taxon>
        <taxon>Teleostei</taxon>
        <taxon>Ostariophysi</taxon>
        <taxon>Cypriniformes</taxon>
        <taxon>Danionidae</taxon>
        <taxon>Danioninae</taxon>
        <taxon>Danionella</taxon>
    </lineage>
</organism>
<evidence type="ECO:0000256" key="16">
    <source>
        <dbReference type="PIRSR" id="PIRSR606689-1"/>
    </source>
</evidence>
<evidence type="ECO:0000256" key="10">
    <source>
        <dbReference type="ARBA" id="ARBA00022741"/>
    </source>
</evidence>
<keyword evidence="17" id="KW-0460">Magnesium</keyword>
<dbReference type="GO" id="GO:0003735">
    <property type="term" value="F:structural constituent of ribosome"/>
    <property type="evidence" value="ECO:0007669"/>
    <property type="project" value="InterPro"/>
</dbReference>
<feature type="domain" description="Ubiquitin-like" evidence="19">
    <location>
        <begin position="1"/>
        <end position="74"/>
    </location>
</feature>
<evidence type="ECO:0000256" key="12">
    <source>
        <dbReference type="ARBA" id="ARBA00022980"/>
    </source>
</evidence>
<keyword evidence="11" id="KW-0653">Protein transport</keyword>
<evidence type="ECO:0000259" key="19">
    <source>
        <dbReference type="PROSITE" id="PS50053"/>
    </source>
</evidence>
<dbReference type="SMART" id="SM00178">
    <property type="entry name" value="SAR"/>
    <property type="match status" value="1"/>
</dbReference>
<dbReference type="PANTHER" id="PTHR11711">
    <property type="entry name" value="ADP RIBOSYLATION FACTOR-RELATED"/>
    <property type="match status" value="1"/>
</dbReference>
<keyword evidence="15" id="KW-0449">Lipoprotein</keyword>
<sequence>MQLFLRAQALHTLQVSGDETVLELKARVEALEGVSVSDQLLLLAGSPLEDEQTLESAGVTEHCTLELSARLLGGKVHGSLARAGKVRGQTPKVDKQEKRKKKTGRAKRRIQYNRRFVNVVPTFGKKKANKMGKMLSKIFGNKEMRILMLGLDAAGKTTILYKLKLGQSVTTIPTVGFNVETVTYKNVKFNVWDVGGQDKIRPLWRHYYTGTQGLIFVVDCADRDRIDEARQELHRIINDREMRDAIILIFANKQDLPDAMKPHEIQEKLGLTRIRDRNWYVQPACATTGDGLYEGLTWLTSNYKS</sequence>
<dbReference type="Pfam" id="PF00240">
    <property type="entry name" value="ubiquitin"/>
    <property type="match status" value="1"/>
</dbReference>
<feature type="binding site" evidence="16">
    <location>
        <position position="196"/>
    </location>
    <ligand>
        <name>GTP</name>
        <dbReference type="ChEBI" id="CHEBI:37565"/>
    </ligand>
</feature>
<keyword evidence="13 16" id="KW-0342">GTP-binding</keyword>
<dbReference type="GO" id="GO:0015031">
    <property type="term" value="P:protein transport"/>
    <property type="evidence" value="ECO:0007669"/>
    <property type="project" value="UniProtKB-KW"/>
</dbReference>
<dbReference type="InterPro" id="IPR024156">
    <property type="entry name" value="Small_GTPase_ARF"/>
</dbReference>
<dbReference type="AlphaFoldDB" id="A0A553MXQ1"/>
<gene>
    <name evidence="20" type="ORF">DNTS_009822</name>
</gene>
<evidence type="ECO:0000313" key="20">
    <source>
        <dbReference type="EMBL" id="TRY57937.1"/>
    </source>
</evidence>
<dbReference type="InterPro" id="IPR027417">
    <property type="entry name" value="P-loop_NTPase"/>
</dbReference>
<dbReference type="Gene3D" id="3.10.20.90">
    <property type="entry name" value="Phosphatidylinositol 3-kinase Catalytic Subunit, Chain A, domain 1"/>
    <property type="match status" value="1"/>
</dbReference>
<evidence type="ECO:0000256" key="15">
    <source>
        <dbReference type="ARBA" id="ARBA00023288"/>
    </source>
</evidence>
<evidence type="ECO:0000256" key="7">
    <source>
        <dbReference type="ARBA" id="ARBA00017741"/>
    </source>
</evidence>
<feature type="compositionally biased region" description="Basic residues" evidence="18">
    <location>
        <begin position="98"/>
        <end position="107"/>
    </location>
</feature>
<feature type="binding site" evidence="16">
    <location>
        <begin position="150"/>
        <end position="157"/>
    </location>
    <ligand>
        <name>GTP</name>
        <dbReference type="ChEBI" id="CHEBI:37565"/>
    </ligand>
</feature>
<accession>A0A553MXQ1</accession>
<evidence type="ECO:0000256" key="17">
    <source>
        <dbReference type="PIRSR" id="PIRSR606689-2"/>
    </source>
</evidence>
<keyword evidence="17" id="KW-0479">Metal-binding</keyword>
<dbReference type="SMART" id="SM00175">
    <property type="entry name" value="RAB"/>
    <property type="match status" value="1"/>
</dbReference>
<feature type="region of interest" description="Disordered" evidence="18">
    <location>
        <begin position="85"/>
        <end position="107"/>
    </location>
</feature>
<evidence type="ECO:0000256" key="14">
    <source>
        <dbReference type="ARBA" id="ARBA00023274"/>
    </source>
</evidence>
<dbReference type="GO" id="GO:0046872">
    <property type="term" value="F:metal ion binding"/>
    <property type="evidence" value="ECO:0007669"/>
    <property type="project" value="UniProtKB-KW"/>
</dbReference>
<evidence type="ECO:0000256" key="18">
    <source>
        <dbReference type="SAM" id="MobiDB-lite"/>
    </source>
</evidence>
<dbReference type="FunFam" id="3.10.20.90:FF:000276">
    <property type="entry name" value="40S ribosomal protein S30"/>
    <property type="match status" value="1"/>
</dbReference>
<dbReference type="GO" id="GO:0003924">
    <property type="term" value="F:GTPase activity"/>
    <property type="evidence" value="ECO:0007669"/>
    <property type="project" value="InterPro"/>
</dbReference>
<evidence type="ECO:0000256" key="6">
    <source>
        <dbReference type="ARBA" id="ARBA00010290"/>
    </source>
</evidence>
<dbReference type="FunFam" id="3.40.50.300:FF:000286">
    <property type="entry name" value="ADP-ribosylation factor 6"/>
    <property type="match status" value="1"/>
</dbReference>
<dbReference type="EMBL" id="SRMA01027218">
    <property type="protein sequence ID" value="TRY57937.1"/>
    <property type="molecule type" value="Genomic_DNA"/>
</dbReference>
<dbReference type="Pfam" id="PF04758">
    <property type="entry name" value="Ribosomal_S30"/>
    <property type="match status" value="1"/>
</dbReference>
<proteinExistence type="inferred from homology"/>
<dbReference type="InterPro" id="IPR039415">
    <property type="entry name" value="FUBI"/>
</dbReference>
<evidence type="ECO:0000256" key="11">
    <source>
        <dbReference type="ARBA" id="ARBA00022927"/>
    </source>
</evidence>
<evidence type="ECO:0000256" key="5">
    <source>
        <dbReference type="ARBA" id="ARBA00004626"/>
    </source>
</evidence>
<dbReference type="CDD" id="cd04149">
    <property type="entry name" value="Arf6"/>
    <property type="match status" value="1"/>
</dbReference>
<dbReference type="InterPro" id="IPR006846">
    <property type="entry name" value="Ribosomal_eS30"/>
</dbReference>
<comment type="subcellular location">
    <subcellularLocation>
        <location evidence="4">Cell projection</location>
        <location evidence="4">Filopodium membrane</location>
        <topology evidence="4">Lipid-anchor</topology>
    </subcellularLocation>
    <subcellularLocation>
        <location evidence="2">Cell projection</location>
        <location evidence="2">Ruffle</location>
    </subcellularLocation>
    <subcellularLocation>
        <location evidence="5">Cleavage furrow</location>
    </subcellularLocation>
    <subcellularLocation>
        <location evidence="3">Midbody</location>
        <location evidence="3">Midbody ring</location>
    </subcellularLocation>
    <subcellularLocation>
        <location evidence="1">Recycling endosome membrane</location>
        <topology evidence="1">Lipid-anchor</topology>
    </subcellularLocation>
</comment>
<dbReference type="InterPro" id="IPR005225">
    <property type="entry name" value="Small_GTP-bd"/>
</dbReference>
<dbReference type="SUPFAM" id="SSF52540">
    <property type="entry name" value="P-loop containing nucleoside triphosphate hydrolases"/>
    <property type="match status" value="1"/>
</dbReference>
<reference evidence="20 21" key="1">
    <citation type="journal article" date="2019" name="Sci. Data">
        <title>Hybrid genome assembly and annotation of Danionella translucida.</title>
        <authorList>
            <person name="Kadobianskyi M."/>
            <person name="Schulze L."/>
            <person name="Schuelke M."/>
            <person name="Judkewitz B."/>
        </authorList>
    </citation>
    <scope>NUCLEOTIDE SEQUENCE [LARGE SCALE GENOMIC DNA]</scope>
    <source>
        <strain evidence="20 21">Bolton</strain>
    </source>
</reference>
<dbReference type="OrthoDB" id="2011769at2759"/>
<dbReference type="STRING" id="623744.A0A553MXQ1"/>
<keyword evidence="9" id="KW-0519">Myristate</keyword>
<evidence type="ECO:0000256" key="13">
    <source>
        <dbReference type="ARBA" id="ARBA00023134"/>
    </source>
</evidence>
<dbReference type="CDD" id="cd01793">
    <property type="entry name" value="Ubl_FUBI"/>
    <property type="match status" value="1"/>
</dbReference>
<feature type="binding site" evidence="17">
    <location>
        <position position="174"/>
    </location>
    <ligand>
        <name>Mg(2+)</name>
        <dbReference type="ChEBI" id="CHEBI:18420"/>
    </ligand>
</feature>
<dbReference type="InterPro" id="IPR000626">
    <property type="entry name" value="Ubiquitin-like_dom"/>
</dbReference>
<dbReference type="GO" id="GO:0001726">
    <property type="term" value="C:ruffle"/>
    <property type="evidence" value="ECO:0007669"/>
    <property type="project" value="UniProtKB-SubCell"/>
</dbReference>
<keyword evidence="14" id="KW-0687">Ribonucleoprotein</keyword>
<dbReference type="GO" id="GO:1990904">
    <property type="term" value="C:ribonucleoprotein complex"/>
    <property type="evidence" value="ECO:0007669"/>
    <property type="project" value="UniProtKB-KW"/>
</dbReference>
<evidence type="ECO:0000256" key="2">
    <source>
        <dbReference type="ARBA" id="ARBA00004466"/>
    </source>
</evidence>
<dbReference type="GO" id="GO:0032154">
    <property type="term" value="C:cleavage furrow"/>
    <property type="evidence" value="ECO:0007669"/>
    <property type="project" value="UniProtKB-SubCell"/>
</dbReference>
<keyword evidence="8" id="KW-0813">Transport</keyword>
<dbReference type="Gene3D" id="3.40.50.300">
    <property type="entry name" value="P-loop containing nucleotide triphosphate hydrolases"/>
    <property type="match status" value="1"/>
</dbReference>
<evidence type="ECO:0000313" key="21">
    <source>
        <dbReference type="Proteomes" id="UP000316079"/>
    </source>
</evidence>
<protein>
    <recommendedName>
        <fullName evidence="7">ADP-ribosylation factor 6</fullName>
    </recommendedName>
</protein>
<comment type="caution">
    <text evidence="20">The sequence shown here is derived from an EMBL/GenBank/DDBJ whole genome shotgun (WGS) entry which is preliminary data.</text>
</comment>
<feature type="binding site" evidence="16">
    <location>
        <begin position="252"/>
        <end position="255"/>
    </location>
    <ligand>
        <name>GTP</name>
        <dbReference type="ChEBI" id="CHEBI:37565"/>
    </ligand>
</feature>
<dbReference type="InterPro" id="IPR029071">
    <property type="entry name" value="Ubiquitin-like_domsf"/>
</dbReference>
<dbReference type="Pfam" id="PF00025">
    <property type="entry name" value="Arf"/>
    <property type="match status" value="1"/>
</dbReference>
<dbReference type="PROSITE" id="PS51417">
    <property type="entry name" value="ARF"/>
    <property type="match status" value="1"/>
</dbReference>
<evidence type="ECO:0000256" key="4">
    <source>
        <dbReference type="ARBA" id="ARBA00004527"/>
    </source>
</evidence>
<dbReference type="GO" id="GO:0055038">
    <property type="term" value="C:recycling endosome membrane"/>
    <property type="evidence" value="ECO:0007669"/>
    <property type="project" value="UniProtKB-SubCell"/>
</dbReference>
<evidence type="ECO:0000256" key="3">
    <source>
        <dbReference type="ARBA" id="ARBA00004476"/>
    </source>
</evidence>